<feature type="transmembrane region" description="Helical" evidence="1">
    <location>
        <begin position="109"/>
        <end position="126"/>
    </location>
</feature>
<proteinExistence type="predicted"/>
<name>A0A9X2CHX6_9GAMM</name>
<feature type="domain" description="Chlorhexidine efflux transporter" evidence="2">
    <location>
        <begin position="69"/>
        <end position="132"/>
    </location>
</feature>
<dbReference type="Pfam" id="PF05232">
    <property type="entry name" value="BTP"/>
    <property type="match status" value="2"/>
</dbReference>
<feature type="transmembrane region" description="Helical" evidence="1">
    <location>
        <begin position="7"/>
        <end position="28"/>
    </location>
</feature>
<evidence type="ECO:0000256" key="1">
    <source>
        <dbReference type="SAM" id="Phobius"/>
    </source>
</evidence>
<comment type="caution">
    <text evidence="3">The sequence shown here is derived from an EMBL/GenBank/DDBJ whole genome shotgun (WGS) entry which is preliminary data.</text>
</comment>
<keyword evidence="1" id="KW-1133">Transmembrane helix</keyword>
<dbReference type="NCBIfam" id="NF033664">
    <property type="entry name" value="PACE_transport"/>
    <property type="match status" value="1"/>
</dbReference>
<sequence>MTFKDRVIHAILFEAIALAIIVPAASLFSGKQASSMLAVGVGLSLYTVVWNYFYNIWFDKQFGADRANRTLKTRIGHTFGFEGGIIFITVPVVAWFLEITLLQSLALEAAFLIFFFFYVIAFNWCYDNIRLRLKPAQ</sequence>
<keyword evidence="1" id="KW-0812">Transmembrane</keyword>
<keyword evidence="1" id="KW-0472">Membrane</keyword>
<feature type="domain" description="Chlorhexidine efflux transporter" evidence="2">
    <location>
        <begin position="1"/>
        <end position="63"/>
    </location>
</feature>
<dbReference type="AlphaFoldDB" id="A0A9X2CHX6"/>
<reference evidence="3" key="1">
    <citation type="submission" date="2022-01" db="EMBL/GenBank/DDBJ databases">
        <title>Whole genome-based taxonomy of the Shewanellaceae.</title>
        <authorList>
            <person name="Martin-Rodriguez A.J."/>
        </authorList>
    </citation>
    <scope>NUCLEOTIDE SEQUENCE</scope>
    <source>
        <strain evidence="3">KCTC 23973</strain>
    </source>
</reference>
<dbReference type="InterPro" id="IPR058208">
    <property type="entry name" value="PACE"/>
</dbReference>
<dbReference type="InterPro" id="IPR007896">
    <property type="entry name" value="BTP_bacteria"/>
</dbReference>
<protein>
    <submittedName>
        <fullName evidence="3">PACE efflux transporter</fullName>
    </submittedName>
</protein>
<evidence type="ECO:0000259" key="2">
    <source>
        <dbReference type="Pfam" id="PF05232"/>
    </source>
</evidence>
<organism evidence="3 4">
    <name type="scientific">Shewanella pneumatophori</name>
    <dbReference type="NCBI Taxonomy" id="314092"/>
    <lineage>
        <taxon>Bacteria</taxon>
        <taxon>Pseudomonadati</taxon>
        <taxon>Pseudomonadota</taxon>
        <taxon>Gammaproteobacteria</taxon>
        <taxon>Alteromonadales</taxon>
        <taxon>Shewanellaceae</taxon>
        <taxon>Shewanella</taxon>
    </lineage>
</organism>
<evidence type="ECO:0000313" key="3">
    <source>
        <dbReference type="EMBL" id="MCL1138980.1"/>
    </source>
</evidence>
<feature type="transmembrane region" description="Helical" evidence="1">
    <location>
        <begin position="75"/>
        <end position="97"/>
    </location>
</feature>
<dbReference type="Proteomes" id="UP001139293">
    <property type="component" value="Unassembled WGS sequence"/>
</dbReference>
<gene>
    <name evidence="3" type="ORF">L2740_10545</name>
</gene>
<keyword evidence="4" id="KW-1185">Reference proteome</keyword>
<accession>A0A9X2CHX6</accession>
<evidence type="ECO:0000313" key="4">
    <source>
        <dbReference type="Proteomes" id="UP001139293"/>
    </source>
</evidence>
<feature type="transmembrane region" description="Helical" evidence="1">
    <location>
        <begin position="34"/>
        <end position="54"/>
    </location>
</feature>
<dbReference type="RefSeq" id="WP_248950124.1">
    <property type="nucleotide sequence ID" value="NZ_JAKILB010000005.1"/>
</dbReference>
<dbReference type="EMBL" id="JAKILB010000005">
    <property type="protein sequence ID" value="MCL1138980.1"/>
    <property type="molecule type" value="Genomic_DNA"/>
</dbReference>